<reference evidence="5 6" key="1">
    <citation type="submission" date="2019-03" db="EMBL/GenBank/DDBJ databases">
        <title>Arenimonas daejeonensis sp. nov., isolated from compost.</title>
        <authorList>
            <person name="Jeon C.O."/>
        </authorList>
    </citation>
    <scope>NUCLEOTIDE SEQUENCE [LARGE SCALE GENOMIC DNA]</scope>
    <source>
        <strain evidence="5 6">R29</strain>
    </source>
</reference>
<protein>
    <recommendedName>
        <fullName evidence="2">Ubiquinone biosynthesis accessory factor UbiT</fullName>
    </recommendedName>
</protein>
<sequence>MLAPLRRGIDGLDDALLLLLAGRRQLVAAAAAVKQRQGLPVRDAGREARIFARGKGLARRLGLPSELARRQLALVIDDACRQQGLAPDPGQGAPPVAPGSLSPAMTPSASDHSLLTRRLLRGFPPPARWAALLRRLPPSWQARVLEAAVARLLAQPLGAGQLDFMQGRRLGIEVPDLGLCWVLVLDGSRLRATDAPAEATVRGSATDLLLLASRLEDADTLFFQRRLELTGDTELGLTARNLLDRLPWEEVPLAVRILLNRGARAARAARRAHRGEA</sequence>
<dbReference type="Proteomes" id="UP000305760">
    <property type="component" value="Unassembled WGS sequence"/>
</dbReference>
<dbReference type="SMART" id="SM00830">
    <property type="entry name" value="CM_2"/>
    <property type="match status" value="1"/>
</dbReference>
<evidence type="ECO:0000256" key="2">
    <source>
        <dbReference type="HAMAP-Rule" id="MF_02231"/>
    </source>
</evidence>
<dbReference type="InterPro" id="IPR002701">
    <property type="entry name" value="CM_II_prokaryot"/>
</dbReference>
<feature type="domain" description="Chorismate mutase" evidence="4">
    <location>
        <begin position="1"/>
        <end position="87"/>
    </location>
</feature>
<evidence type="ECO:0000313" key="5">
    <source>
        <dbReference type="EMBL" id="TNJ33994.1"/>
    </source>
</evidence>
<dbReference type="InterPro" id="IPR036979">
    <property type="entry name" value="CM_dom_sf"/>
</dbReference>
<dbReference type="GO" id="GO:0004106">
    <property type="term" value="F:chorismate mutase activity"/>
    <property type="evidence" value="ECO:0007669"/>
    <property type="project" value="InterPro"/>
</dbReference>
<proteinExistence type="inferred from homology"/>
<dbReference type="Pfam" id="PF02036">
    <property type="entry name" value="SCP2"/>
    <property type="match status" value="1"/>
</dbReference>
<dbReference type="Gene3D" id="1.20.59.10">
    <property type="entry name" value="Chorismate mutase"/>
    <property type="match status" value="1"/>
</dbReference>
<dbReference type="PROSITE" id="PS51168">
    <property type="entry name" value="CHORISMATE_MUT_2"/>
    <property type="match status" value="1"/>
</dbReference>
<dbReference type="PANTHER" id="PTHR38041">
    <property type="entry name" value="CHORISMATE MUTASE"/>
    <property type="match status" value="1"/>
</dbReference>
<evidence type="ECO:0000313" key="6">
    <source>
        <dbReference type="Proteomes" id="UP000305760"/>
    </source>
</evidence>
<evidence type="ECO:0000256" key="1">
    <source>
        <dbReference type="ARBA" id="ARBA00023235"/>
    </source>
</evidence>
<dbReference type="SUPFAM" id="SSF48600">
    <property type="entry name" value="Chorismate mutase II"/>
    <property type="match status" value="1"/>
</dbReference>
<dbReference type="HAMAP" id="MF_02231">
    <property type="entry name" value="UbiT"/>
    <property type="match status" value="1"/>
</dbReference>
<dbReference type="OrthoDB" id="5292463at2"/>
<dbReference type="SUPFAM" id="SSF55718">
    <property type="entry name" value="SCP-like"/>
    <property type="match status" value="1"/>
</dbReference>
<dbReference type="GO" id="GO:0009697">
    <property type="term" value="P:salicylic acid biosynthetic process"/>
    <property type="evidence" value="ECO:0007669"/>
    <property type="project" value="TreeGrafter"/>
</dbReference>
<keyword evidence="2" id="KW-0831">Ubiquinone biosynthesis</keyword>
<dbReference type="GO" id="GO:0006744">
    <property type="term" value="P:ubiquinone biosynthetic process"/>
    <property type="evidence" value="ECO:0007669"/>
    <property type="project" value="UniProtKB-UniRule"/>
</dbReference>
<dbReference type="Pfam" id="PF01817">
    <property type="entry name" value="CM_2"/>
    <property type="match status" value="1"/>
</dbReference>
<dbReference type="GO" id="GO:0046417">
    <property type="term" value="P:chorismate metabolic process"/>
    <property type="evidence" value="ECO:0007669"/>
    <property type="project" value="InterPro"/>
</dbReference>
<evidence type="ECO:0000259" key="4">
    <source>
        <dbReference type="PROSITE" id="PS51168"/>
    </source>
</evidence>
<dbReference type="InterPro" id="IPR036263">
    <property type="entry name" value="Chorismate_II_sf"/>
</dbReference>
<dbReference type="UniPathway" id="UPA00232"/>
<keyword evidence="1" id="KW-0413">Isomerase</keyword>
<accession>A0A5C4RST9</accession>
<comment type="caution">
    <text evidence="5">The sequence shown here is derived from an EMBL/GenBank/DDBJ whole genome shotgun (WGS) entry which is preliminary data.</text>
</comment>
<evidence type="ECO:0000256" key="3">
    <source>
        <dbReference type="SAM" id="MobiDB-lite"/>
    </source>
</evidence>
<comment type="similarity">
    <text evidence="2">Belongs to the UbiT family.</text>
</comment>
<feature type="region of interest" description="Disordered" evidence="3">
    <location>
        <begin position="85"/>
        <end position="109"/>
    </location>
</feature>
<comment type="function">
    <text evidence="2">Required for O(2)-independent ubiquinone (coenzyme Q) biosynthesis. Likely functions as an accessory factor.</text>
</comment>
<organism evidence="5 6">
    <name type="scientific">Arenimonas terrae</name>
    <dbReference type="NCBI Taxonomy" id="2546226"/>
    <lineage>
        <taxon>Bacteria</taxon>
        <taxon>Pseudomonadati</taxon>
        <taxon>Pseudomonadota</taxon>
        <taxon>Gammaproteobacteria</taxon>
        <taxon>Lysobacterales</taxon>
        <taxon>Lysobacteraceae</taxon>
        <taxon>Arenimonas</taxon>
    </lineage>
</organism>
<keyword evidence="6" id="KW-1185">Reference proteome</keyword>
<dbReference type="InterPro" id="IPR051331">
    <property type="entry name" value="Chorismate_mutase-related"/>
</dbReference>
<comment type="pathway">
    <text evidence="2">Cofactor biosynthesis; ubiquinone biosynthesis.</text>
</comment>
<dbReference type="InterPro" id="IPR036527">
    <property type="entry name" value="SCP2_sterol-bd_dom_sf"/>
</dbReference>
<gene>
    <name evidence="2" type="primary">ubiT</name>
    <name evidence="5" type="ORF">E1B00_09810</name>
</gene>
<dbReference type="AlphaFoldDB" id="A0A5C4RST9"/>
<dbReference type="InterPro" id="IPR016830">
    <property type="entry name" value="UbiT"/>
</dbReference>
<name>A0A5C4RST9_9GAMM</name>
<dbReference type="InterPro" id="IPR003033">
    <property type="entry name" value="SCP2_sterol-bd_dom"/>
</dbReference>
<dbReference type="EMBL" id="SMDR01000002">
    <property type="protein sequence ID" value="TNJ33994.1"/>
    <property type="molecule type" value="Genomic_DNA"/>
</dbReference>
<dbReference type="PANTHER" id="PTHR38041:SF1">
    <property type="entry name" value="CHORISMATE MUTASE"/>
    <property type="match status" value="1"/>
</dbReference>